<evidence type="ECO:0000313" key="2">
    <source>
        <dbReference type="EMBL" id="KAH6695795.1"/>
    </source>
</evidence>
<evidence type="ECO:0000313" key="3">
    <source>
        <dbReference type="Proteomes" id="UP000770015"/>
    </source>
</evidence>
<organism evidence="2 3">
    <name type="scientific">Plectosphaerella plurivora</name>
    <dbReference type="NCBI Taxonomy" id="936078"/>
    <lineage>
        <taxon>Eukaryota</taxon>
        <taxon>Fungi</taxon>
        <taxon>Dikarya</taxon>
        <taxon>Ascomycota</taxon>
        <taxon>Pezizomycotina</taxon>
        <taxon>Sordariomycetes</taxon>
        <taxon>Hypocreomycetidae</taxon>
        <taxon>Glomerellales</taxon>
        <taxon>Plectosphaerellaceae</taxon>
        <taxon>Plectosphaerella</taxon>
    </lineage>
</organism>
<feature type="compositionally biased region" description="Low complexity" evidence="1">
    <location>
        <begin position="192"/>
        <end position="201"/>
    </location>
</feature>
<proteinExistence type="predicted"/>
<dbReference type="Proteomes" id="UP000770015">
    <property type="component" value="Unassembled WGS sequence"/>
</dbReference>
<dbReference type="AlphaFoldDB" id="A0A9P8VNB0"/>
<dbReference type="EMBL" id="JAGSXJ010000002">
    <property type="protein sequence ID" value="KAH6695795.1"/>
    <property type="molecule type" value="Genomic_DNA"/>
</dbReference>
<reference evidence="2" key="1">
    <citation type="journal article" date="2021" name="Nat. Commun.">
        <title>Genetic determinants of endophytism in the Arabidopsis root mycobiome.</title>
        <authorList>
            <person name="Mesny F."/>
            <person name="Miyauchi S."/>
            <person name="Thiergart T."/>
            <person name="Pickel B."/>
            <person name="Atanasova L."/>
            <person name="Karlsson M."/>
            <person name="Huettel B."/>
            <person name="Barry K.W."/>
            <person name="Haridas S."/>
            <person name="Chen C."/>
            <person name="Bauer D."/>
            <person name="Andreopoulos W."/>
            <person name="Pangilinan J."/>
            <person name="LaButti K."/>
            <person name="Riley R."/>
            <person name="Lipzen A."/>
            <person name="Clum A."/>
            <person name="Drula E."/>
            <person name="Henrissat B."/>
            <person name="Kohler A."/>
            <person name="Grigoriev I.V."/>
            <person name="Martin F.M."/>
            <person name="Hacquard S."/>
        </authorList>
    </citation>
    <scope>NUCLEOTIDE SEQUENCE</scope>
    <source>
        <strain evidence="2">MPI-SDFR-AT-0117</strain>
    </source>
</reference>
<keyword evidence="3" id="KW-1185">Reference proteome</keyword>
<feature type="compositionally biased region" description="Low complexity" evidence="1">
    <location>
        <begin position="209"/>
        <end position="230"/>
    </location>
</feature>
<feature type="region of interest" description="Disordered" evidence="1">
    <location>
        <begin position="140"/>
        <end position="247"/>
    </location>
</feature>
<name>A0A9P8VNB0_9PEZI</name>
<dbReference type="OrthoDB" id="4851671at2759"/>
<accession>A0A9P8VNB0</accession>
<feature type="compositionally biased region" description="Basic residues" evidence="1">
    <location>
        <begin position="233"/>
        <end position="247"/>
    </location>
</feature>
<protein>
    <submittedName>
        <fullName evidence="2">Uncharacterized protein</fullName>
    </submittedName>
</protein>
<feature type="region of interest" description="Disordered" evidence="1">
    <location>
        <begin position="43"/>
        <end position="127"/>
    </location>
</feature>
<feature type="compositionally biased region" description="Low complexity" evidence="1">
    <location>
        <begin position="74"/>
        <end position="90"/>
    </location>
</feature>
<feature type="compositionally biased region" description="Low complexity" evidence="1">
    <location>
        <begin position="50"/>
        <end position="65"/>
    </location>
</feature>
<sequence>MAPKAPESAAPALPSTTDFNALYNRISLAAAKQNTFLTSMRAKYPSLKKTSTPTQTPASSAPSTSGFSSLRPETTAPTTTTSLSVPTKTKAQLRAEQEDAADPLRYDSPNAGLGFVPSKAEAHADAATQDLSRRILGKRAREIKNRGAAGNAAKRRAAVDEESDEDEGRSGLGRRKRTRAMRSGEVEDDTEVMAPPVVEVLPEPKPEMEAALEGSPEAAPASETPAPNASEGKKKKKKNKKKKQSQE</sequence>
<comment type="caution">
    <text evidence="2">The sequence shown here is derived from an EMBL/GenBank/DDBJ whole genome shotgun (WGS) entry which is preliminary data.</text>
</comment>
<feature type="compositionally biased region" description="Basic and acidic residues" evidence="1">
    <location>
        <begin position="93"/>
        <end position="105"/>
    </location>
</feature>
<gene>
    <name evidence="2" type="ORF">F5X68DRAFT_258321</name>
</gene>
<evidence type="ECO:0000256" key="1">
    <source>
        <dbReference type="SAM" id="MobiDB-lite"/>
    </source>
</evidence>